<protein>
    <submittedName>
        <fullName evidence="1">Uncharacterized protein</fullName>
    </submittedName>
</protein>
<organism evidence="1 2">
    <name type="scientific">Laccaria amethystina LaAM-08-1</name>
    <dbReference type="NCBI Taxonomy" id="1095629"/>
    <lineage>
        <taxon>Eukaryota</taxon>
        <taxon>Fungi</taxon>
        <taxon>Dikarya</taxon>
        <taxon>Basidiomycota</taxon>
        <taxon>Agaricomycotina</taxon>
        <taxon>Agaricomycetes</taxon>
        <taxon>Agaricomycetidae</taxon>
        <taxon>Agaricales</taxon>
        <taxon>Agaricineae</taxon>
        <taxon>Hydnangiaceae</taxon>
        <taxon>Laccaria</taxon>
    </lineage>
</organism>
<dbReference type="AlphaFoldDB" id="A0A0C9XYB7"/>
<dbReference type="EMBL" id="KN838551">
    <property type="protein sequence ID" value="KIK06649.1"/>
    <property type="molecule type" value="Genomic_DNA"/>
</dbReference>
<reference evidence="1 2" key="1">
    <citation type="submission" date="2014-04" db="EMBL/GenBank/DDBJ databases">
        <authorList>
            <consortium name="DOE Joint Genome Institute"/>
            <person name="Kuo A."/>
            <person name="Kohler A."/>
            <person name="Nagy L.G."/>
            <person name="Floudas D."/>
            <person name="Copeland A."/>
            <person name="Barry K.W."/>
            <person name="Cichocki N."/>
            <person name="Veneault-Fourrey C."/>
            <person name="LaButti K."/>
            <person name="Lindquist E.A."/>
            <person name="Lipzen A."/>
            <person name="Lundell T."/>
            <person name="Morin E."/>
            <person name="Murat C."/>
            <person name="Sun H."/>
            <person name="Tunlid A."/>
            <person name="Henrissat B."/>
            <person name="Grigoriev I.V."/>
            <person name="Hibbett D.S."/>
            <person name="Martin F."/>
            <person name="Nordberg H.P."/>
            <person name="Cantor M.N."/>
            <person name="Hua S.X."/>
        </authorList>
    </citation>
    <scope>NUCLEOTIDE SEQUENCE [LARGE SCALE GENOMIC DNA]</scope>
    <source>
        <strain evidence="1 2">LaAM-08-1</strain>
    </source>
</reference>
<evidence type="ECO:0000313" key="1">
    <source>
        <dbReference type="EMBL" id="KIK06649.1"/>
    </source>
</evidence>
<proteinExistence type="predicted"/>
<reference evidence="2" key="2">
    <citation type="submission" date="2015-01" db="EMBL/GenBank/DDBJ databases">
        <title>Evolutionary Origins and Diversification of the Mycorrhizal Mutualists.</title>
        <authorList>
            <consortium name="DOE Joint Genome Institute"/>
            <consortium name="Mycorrhizal Genomics Consortium"/>
            <person name="Kohler A."/>
            <person name="Kuo A."/>
            <person name="Nagy L.G."/>
            <person name="Floudas D."/>
            <person name="Copeland A."/>
            <person name="Barry K.W."/>
            <person name="Cichocki N."/>
            <person name="Veneault-Fourrey C."/>
            <person name="LaButti K."/>
            <person name="Lindquist E.A."/>
            <person name="Lipzen A."/>
            <person name="Lundell T."/>
            <person name="Morin E."/>
            <person name="Murat C."/>
            <person name="Riley R."/>
            <person name="Ohm R."/>
            <person name="Sun H."/>
            <person name="Tunlid A."/>
            <person name="Henrissat B."/>
            <person name="Grigoriev I.V."/>
            <person name="Hibbett D.S."/>
            <person name="Martin F."/>
        </authorList>
    </citation>
    <scope>NUCLEOTIDE SEQUENCE [LARGE SCALE GENOMIC DNA]</scope>
    <source>
        <strain evidence="2">LaAM-08-1</strain>
    </source>
</reference>
<dbReference type="Proteomes" id="UP000054477">
    <property type="component" value="Unassembled WGS sequence"/>
</dbReference>
<sequence>MDAIHGDRSLQYVTVFSTPIQGDVHNLNNGLCIRHRNAVWSTSPSSIQVSLPHGIFVCCLTVFKAFSPLLAHLIHHSLVHLLPQTTSLSLPAESLLSSFWLTLQLF</sequence>
<name>A0A0C9XYB7_9AGAR</name>
<gene>
    <name evidence="1" type="ORF">K443DRAFT_245617</name>
</gene>
<keyword evidence="2" id="KW-1185">Reference proteome</keyword>
<evidence type="ECO:0000313" key="2">
    <source>
        <dbReference type="Proteomes" id="UP000054477"/>
    </source>
</evidence>
<dbReference type="HOGENOM" id="CLU_2223680_0_0_1"/>
<accession>A0A0C9XYB7</accession>